<accession>A0A8S0X910</accession>
<comment type="caution">
    <text evidence="1">The sequence shown here is derived from an EMBL/GenBank/DDBJ whole genome shotgun (WGS) entry which is preliminary data.</text>
</comment>
<dbReference type="Proteomes" id="UP000494216">
    <property type="component" value="Unassembled WGS sequence"/>
</dbReference>
<evidence type="ECO:0000313" key="2">
    <source>
        <dbReference type="Proteomes" id="UP000494216"/>
    </source>
</evidence>
<gene>
    <name evidence="1" type="ORF">METHB2_50015</name>
</gene>
<protein>
    <submittedName>
        <fullName evidence="1">Uncharacterized protein</fullName>
    </submittedName>
</protein>
<reference evidence="1 2" key="1">
    <citation type="submission" date="2020-02" db="EMBL/GenBank/DDBJ databases">
        <authorList>
            <person name="Hogendoorn C."/>
        </authorList>
    </citation>
    <scope>NUCLEOTIDE SEQUENCE [LARGE SCALE GENOMIC DNA]</scope>
    <source>
        <strain evidence="1">METHB21</strain>
    </source>
</reference>
<organism evidence="1 2">
    <name type="scientific">Candidatus Methylobacter favarea</name>
    <dbReference type="NCBI Taxonomy" id="2707345"/>
    <lineage>
        <taxon>Bacteria</taxon>
        <taxon>Pseudomonadati</taxon>
        <taxon>Pseudomonadota</taxon>
        <taxon>Gammaproteobacteria</taxon>
        <taxon>Methylococcales</taxon>
        <taxon>Methylococcaceae</taxon>
        <taxon>Methylobacter</taxon>
    </lineage>
</organism>
<keyword evidence="2" id="KW-1185">Reference proteome</keyword>
<evidence type="ECO:0000313" key="1">
    <source>
        <dbReference type="EMBL" id="CAA9891744.1"/>
    </source>
</evidence>
<name>A0A8S0X910_9GAMM</name>
<dbReference type="EMBL" id="CADCXN010000080">
    <property type="protein sequence ID" value="CAA9891744.1"/>
    <property type="molecule type" value="Genomic_DNA"/>
</dbReference>
<proteinExistence type="predicted"/>
<dbReference type="RefSeq" id="WP_281355333.1">
    <property type="nucleotide sequence ID" value="NZ_CADCXN010000080.1"/>
</dbReference>
<dbReference type="AlphaFoldDB" id="A0A8S0X910"/>
<sequence>MIEALIKAGWLSRDTEAGKNQRQHKIQGSNIRLYEITPVESRQ</sequence>